<accession>A0A7R8ZMH5</accession>
<protein>
    <submittedName>
        <fullName evidence="1">Uncharacterized protein</fullName>
    </submittedName>
</protein>
<reference evidence="1" key="1">
    <citation type="submission" date="2020-11" db="EMBL/GenBank/DDBJ databases">
        <authorList>
            <person name="Tran Van P."/>
        </authorList>
    </citation>
    <scope>NUCLEOTIDE SEQUENCE</scope>
</reference>
<organism evidence="1">
    <name type="scientific">Cyprideis torosa</name>
    <dbReference type="NCBI Taxonomy" id="163714"/>
    <lineage>
        <taxon>Eukaryota</taxon>
        <taxon>Metazoa</taxon>
        <taxon>Ecdysozoa</taxon>
        <taxon>Arthropoda</taxon>
        <taxon>Crustacea</taxon>
        <taxon>Oligostraca</taxon>
        <taxon>Ostracoda</taxon>
        <taxon>Podocopa</taxon>
        <taxon>Podocopida</taxon>
        <taxon>Cytherocopina</taxon>
        <taxon>Cytheroidea</taxon>
        <taxon>Cytherideidae</taxon>
        <taxon>Cyprideis</taxon>
    </lineage>
</organism>
<gene>
    <name evidence="1" type="ORF">CTOB1V02_LOCUS3474</name>
</gene>
<dbReference type="EMBL" id="OB660595">
    <property type="protein sequence ID" value="CAD7225536.1"/>
    <property type="molecule type" value="Genomic_DNA"/>
</dbReference>
<evidence type="ECO:0000313" key="1">
    <source>
        <dbReference type="EMBL" id="CAD7225536.1"/>
    </source>
</evidence>
<sequence length="309" mass="36227">MRKEVLILFREQTEAERKEENSMLKKIFDGRKSEIRKKESLKQAIILETQNQEQEFAKLQKTFEDEKIELEAAKKSVVKDAEWICKEVQKEEERVRVAEEKLNMCKAQTKAAENESLRMTELSEGVKLMQKRLEDYAEILKKTKEEEGLERESIMQLDSLKELIAEVHLVLDQRQEEIEELQSRKTTLKQEMESIRTDADKEDGAGVGVDSKAHSLRNLRQRVDHLETGTKALDRKKNFLEMQDKDAVDYWKKLLADLQKQRKAALQAYLKEGEAINKEIEDIMSRLREERDLLRFRKNGKESRSGGSQ</sequence>
<name>A0A7R8ZMH5_9CRUS</name>
<proteinExistence type="predicted"/>
<dbReference type="AlphaFoldDB" id="A0A7R8ZMH5"/>